<comment type="subcellular location">
    <subcellularLocation>
        <location evidence="2">Cell membrane</location>
    </subcellularLocation>
</comment>
<keyword evidence="6" id="KW-0597">Phosphoprotein</keyword>
<comment type="caution">
    <text evidence="16">The sequence shown here is derived from an EMBL/GenBank/DDBJ whole genome shotgun (WGS) entry which is preliminary data.</text>
</comment>
<evidence type="ECO:0000256" key="9">
    <source>
        <dbReference type="ARBA" id="ARBA00022741"/>
    </source>
</evidence>
<keyword evidence="17" id="KW-1185">Reference proteome</keyword>
<evidence type="ECO:0000256" key="10">
    <source>
        <dbReference type="ARBA" id="ARBA00022777"/>
    </source>
</evidence>
<dbReference type="Pfam" id="PF00512">
    <property type="entry name" value="HisKA"/>
    <property type="match status" value="1"/>
</dbReference>
<evidence type="ECO:0000256" key="8">
    <source>
        <dbReference type="ARBA" id="ARBA00022692"/>
    </source>
</evidence>
<dbReference type="InterPro" id="IPR036097">
    <property type="entry name" value="HisK_dim/P_sf"/>
</dbReference>
<keyword evidence="10 16" id="KW-0418">Kinase</keyword>
<keyword evidence="5" id="KW-1003">Cell membrane</keyword>
<keyword evidence="14" id="KW-0472">Membrane</keyword>
<dbReference type="InterPro" id="IPR004358">
    <property type="entry name" value="Sig_transdc_His_kin-like_C"/>
</dbReference>
<dbReference type="SUPFAM" id="SSF55874">
    <property type="entry name" value="ATPase domain of HSP90 chaperone/DNA topoisomerase II/histidine kinase"/>
    <property type="match status" value="1"/>
</dbReference>
<evidence type="ECO:0000256" key="1">
    <source>
        <dbReference type="ARBA" id="ARBA00000085"/>
    </source>
</evidence>
<dbReference type="GO" id="GO:0004673">
    <property type="term" value="F:protein histidine kinase activity"/>
    <property type="evidence" value="ECO:0007669"/>
    <property type="project" value="UniProtKB-EC"/>
</dbReference>
<name>A0ABS9DAP5_9ALTE</name>
<keyword evidence="9" id="KW-0547">Nucleotide-binding</keyword>
<dbReference type="SMART" id="SM00387">
    <property type="entry name" value="HATPase_c"/>
    <property type="match status" value="1"/>
</dbReference>
<evidence type="ECO:0000313" key="17">
    <source>
        <dbReference type="Proteomes" id="UP001521137"/>
    </source>
</evidence>
<dbReference type="NCBIfam" id="NF008235">
    <property type="entry name" value="PRK11006.1"/>
    <property type="match status" value="1"/>
</dbReference>
<dbReference type="Gene3D" id="3.30.565.10">
    <property type="entry name" value="Histidine kinase-like ATPase, C-terminal domain"/>
    <property type="match status" value="1"/>
</dbReference>
<dbReference type="RefSeq" id="WP_235314130.1">
    <property type="nucleotide sequence ID" value="NZ_JAKGAS010000013.1"/>
</dbReference>
<dbReference type="PRINTS" id="PR00344">
    <property type="entry name" value="BCTRLSENSOR"/>
</dbReference>
<dbReference type="Pfam" id="PF02518">
    <property type="entry name" value="HATPase_c"/>
    <property type="match status" value="1"/>
</dbReference>
<dbReference type="PANTHER" id="PTHR45453:SF1">
    <property type="entry name" value="PHOSPHATE REGULON SENSOR PROTEIN PHOR"/>
    <property type="match status" value="1"/>
</dbReference>
<dbReference type="CDD" id="cd00082">
    <property type="entry name" value="HisKA"/>
    <property type="match status" value="1"/>
</dbReference>
<dbReference type="Gene3D" id="1.10.287.130">
    <property type="match status" value="1"/>
</dbReference>
<dbReference type="SUPFAM" id="SSF55785">
    <property type="entry name" value="PYP-like sensor domain (PAS domain)"/>
    <property type="match status" value="1"/>
</dbReference>
<dbReference type="InterPro" id="IPR036890">
    <property type="entry name" value="HATPase_C_sf"/>
</dbReference>
<dbReference type="InterPro" id="IPR005467">
    <property type="entry name" value="His_kinase_dom"/>
</dbReference>
<keyword evidence="13" id="KW-0902">Two-component regulatory system</keyword>
<dbReference type="InterPro" id="IPR003661">
    <property type="entry name" value="HisK_dim/P_dom"/>
</dbReference>
<dbReference type="Proteomes" id="UP001521137">
    <property type="component" value="Unassembled WGS sequence"/>
</dbReference>
<dbReference type="EMBL" id="JAKGAS010000013">
    <property type="protein sequence ID" value="MCF2950028.1"/>
    <property type="molecule type" value="Genomic_DNA"/>
</dbReference>
<accession>A0ABS9DAP5</accession>
<dbReference type="SMART" id="SM00388">
    <property type="entry name" value="HisKA"/>
    <property type="match status" value="1"/>
</dbReference>
<proteinExistence type="predicted"/>
<keyword evidence="4" id="KW-0813">Transport</keyword>
<reference evidence="16 17" key="1">
    <citation type="submission" date="2022-01" db="EMBL/GenBank/DDBJ databases">
        <title>Paraglaciecola sp. G1-23.</title>
        <authorList>
            <person name="Jin M.S."/>
            <person name="Han D.M."/>
            <person name="Kim H.M."/>
            <person name="Jeon C.O."/>
        </authorList>
    </citation>
    <scope>NUCLEOTIDE SEQUENCE [LARGE SCALE GENOMIC DNA]</scope>
    <source>
        <strain evidence="16 17">G1-23</strain>
    </source>
</reference>
<dbReference type="EC" id="2.7.13.3" evidence="3"/>
<dbReference type="NCBIfam" id="TIGR02966">
    <property type="entry name" value="phoR_proteo"/>
    <property type="match status" value="1"/>
</dbReference>
<evidence type="ECO:0000256" key="13">
    <source>
        <dbReference type="ARBA" id="ARBA00023012"/>
    </source>
</evidence>
<dbReference type="PROSITE" id="PS50109">
    <property type="entry name" value="HIS_KIN"/>
    <property type="match status" value="1"/>
</dbReference>
<feature type="transmembrane region" description="Helical" evidence="14">
    <location>
        <begin position="12"/>
        <end position="45"/>
    </location>
</feature>
<dbReference type="InterPro" id="IPR050351">
    <property type="entry name" value="BphY/WalK/GraS-like"/>
</dbReference>
<evidence type="ECO:0000256" key="3">
    <source>
        <dbReference type="ARBA" id="ARBA00012438"/>
    </source>
</evidence>
<keyword evidence="8 14" id="KW-0812">Transmembrane</keyword>
<gene>
    <name evidence="16" type="primary">phoR</name>
    <name evidence="16" type="ORF">L0668_18055</name>
</gene>
<keyword evidence="7 16" id="KW-0808">Transferase</keyword>
<dbReference type="InterPro" id="IPR021766">
    <property type="entry name" value="PhoR_N"/>
</dbReference>
<dbReference type="SUPFAM" id="SSF47384">
    <property type="entry name" value="Homodimeric domain of signal transducing histidine kinase"/>
    <property type="match status" value="1"/>
</dbReference>
<protein>
    <recommendedName>
        <fullName evidence="3">histidine kinase</fullName>
        <ecNumber evidence="3">2.7.13.3</ecNumber>
    </recommendedName>
</protein>
<dbReference type="PANTHER" id="PTHR45453">
    <property type="entry name" value="PHOSPHATE REGULON SENSOR PROTEIN PHOR"/>
    <property type="match status" value="1"/>
</dbReference>
<evidence type="ECO:0000256" key="2">
    <source>
        <dbReference type="ARBA" id="ARBA00004236"/>
    </source>
</evidence>
<evidence type="ECO:0000256" key="6">
    <source>
        <dbReference type="ARBA" id="ARBA00022553"/>
    </source>
</evidence>
<feature type="domain" description="Histidine kinase" evidence="15">
    <location>
        <begin position="212"/>
        <end position="429"/>
    </location>
</feature>
<comment type="catalytic activity">
    <reaction evidence="1">
        <text>ATP + protein L-histidine = ADP + protein N-phospho-L-histidine.</text>
        <dbReference type="EC" id="2.7.13.3"/>
    </reaction>
</comment>
<keyword evidence="11" id="KW-0067">ATP-binding</keyword>
<evidence type="ECO:0000256" key="14">
    <source>
        <dbReference type="SAM" id="Phobius"/>
    </source>
</evidence>
<evidence type="ECO:0000259" key="15">
    <source>
        <dbReference type="PROSITE" id="PS50109"/>
    </source>
</evidence>
<dbReference type="InterPro" id="IPR035965">
    <property type="entry name" value="PAS-like_dom_sf"/>
</dbReference>
<dbReference type="InterPro" id="IPR003594">
    <property type="entry name" value="HATPase_dom"/>
</dbReference>
<evidence type="ECO:0000313" key="16">
    <source>
        <dbReference type="EMBL" id="MCF2950028.1"/>
    </source>
</evidence>
<evidence type="ECO:0000256" key="12">
    <source>
        <dbReference type="ARBA" id="ARBA00022989"/>
    </source>
</evidence>
<evidence type="ECO:0000256" key="4">
    <source>
        <dbReference type="ARBA" id="ARBA00022448"/>
    </source>
</evidence>
<keyword evidence="12 14" id="KW-1133">Transmembrane helix</keyword>
<dbReference type="InterPro" id="IPR014310">
    <property type="entry name" value="Sig_transdc_His_kinase_PhoR"/>
</dbReference>
<evidence type="ECO:0000256" key="5">
    <source>
        <dbReference type="ARBA" id="ARBA00022475"/>
    </source>
</evidence>
<evidence type="ECO:0000256" key="7">
    <source>
        <dbReference type="ARBA" id="ARBA00022679"/>
    </source>
</evidence>
<dbReference type="Pfam" id="PF11808">
    <property type="entry name" value="PhoR"/>
    <property type="match status" value="1"/>
</dbReference>
<sequence>MYHRFIWLKSIIRVLVFMTLTASLGYYFGHVAAGIVVGGVILLAWQYWRLYRLNYWLWHSKKISPPSTRGVWANIYEGIYAAKVNNRNKRKALGEIIRRFREGTEALPDAALVIDHSANITWCNRLARIELGIRWPEDAGSNIDLCIRDPAFIEFLQEQRFELPIEIESPINSSKVLEIRIVPYAEDQLMLLIRDVTRITQIENMRKDFVANVSHELKTPLTVINGYLEMIPEDGNMPQAMMQKALSEMRSQSFRMQSLIEDLLVLSRIEASAERAFEKLVNVPQMLWQIQAEAEALNREKQHKIFFDISPILYVYGIETELRSAFSNLIFNAINYTPNKGVIQVTWGFEGPQAKFSVKDNGDGISAEHLERLTERFYRVDKARSRTTGGSGLGLSIVKHVLSHHNSKLVIESKVNKGAEFSCRFSPELISLIESEEHEAQAS</sequence>
<organism evidence="16 17">
    <name type="scientific">Paraglaciecola algarum</name>
    <dbReference type="NCBI Taxonomy" id="3050085"/>
    <lineage>
        <taxon>Bacteria</taxon>
        <taxon>Pseudomonadati</taxon>
        <taxon>Pseudomonadota</taxon>
        <taxon>Gammaproteobacteria</taxon>
        <taxon>Alteromonadales</taxon>
        <taxon>Alteromonadaceae</taxon>
        <taxon>Paraglaciecola</taxon>
    </lineage>
</organism>
<evidence type="ECO:0000256" key="11">
    <source>
        <dbReference type="ARBA" id="ARBA00022840"/>
    </source>
</evidence>